<evidence type="ECO:0000256" key="6">
    <source>
        <dbReference type="ARBA" id="ARBA00023242"/>
    </source>
</evidence>
<evidence type="ECO:0000259" key="8">
    <source>
        <dbReference type="PROSITE" id="PS50157"/>
    </source>
</evidence>
<organism evidence="9 10">
    <name type="scientific">Popillia japonica</name>
    <name type="common">Japanese beetle</name>
    <dbReference type="NCBI Taxonomy" id="7064"/>
    <lineage>
        <taxon>Eukaryota</taxon>
        <taxon>Metazoa</taxon>
        <taxon>Ecdysozoa</taxon>
        <taxon>Arthropoda</taxon>
        <taxon>Hexapoda</taxon>
        <taxon>Insecta</taxon>
        <taxon>Pterygota</taxon>
        <taxon>Neoptera</taxon>
        <taxon>Endopterygota</taxon>
        <taxon>Coleoptera</taxon>
        <taxon>Polyphaga</taxon>
        <taxon>Scarabaeiformia</taxon>
        <taxon>Scarabaeidae</taxon>
        <taxon>Rutelinae</taxon>
        <taxon>Popillia</taxon>
    </lineage>
</organism>
<feature type="domain" description="C2H2-type" evidence="8">
    <location>
        <begin position="129"/>
        <end position="157"/>
    </location>
</feature>
<feature type="domain" description="C2H2-type" evidence="8">
    <location>
        <begin position="1536"/>
        <end position="1563"/>
    </location>
</feature>
<dbReference type="GO" id="GO:0000978">
    <property type="term" value="F:RNA polymerase II cis-regulatory region sequence-specific DNA binding"/>
    <property type="evidence" value="ECO:0007669"/>
    <property type="project" value="TreeGrafter"/>
</dbReference>
<feature type="domain" description="C2H2-type" evidence="8">
    <location>
        <begin position="689"/>
        <end position="717"/>
    </location>
</feature>
<dbReference type="PROSITE" id="PS00028">
    <property type="entry name" value="ZINC_FINGER_C2H2_1"/>
    <property type="match status" value="34"/>
</dbReference>
<keyword evidence="4 7" id="KW-0863">Zinc-finger</keyword>
<feature type="domain" description="C2H2-type" evidence="8">
    <location>
        <begin position="1169"/>
        <end position="1193"/>
    </location>
</feature>
<dbReference type="SMART" id="SM00355">
    <property type="entry name" value="ZnF_C2H2"/>
    <property type="match status" value="43"/>
</dbReference>
<keyword evidence="10" id="KW-1185">Reference proteome</keyword>
<evidence type="ECO:0000256" key="2">
    <source>
        <dbReference type="ARBA" id="ARBA00022723"/>
    </source>
</evidence>
<dbReference type="InterPro" id="IPR036236">
    <property type="entry name" value="Znf_C2H2_sf"/>
</dbReference>
<reference evidence="9 10" key="1">
    <citation type="journal article" date="2024" name="BMC Genomics">
        <title>De novo assembly and annotation of Popillia japonica's genome with initial clues to its potential as an invasive pest.</title>
        <authorList>
            <person name="Cucini C."/>
            <person name="Boschi S."/>
            <person name="Funari R."/>
            <person name="Cardaioli E."/>
            <person name="Iannotti N."/>
            <person name="Marturano G."/>
            <person name="Paoli F."/>
            <person name="Bruttini M."/>
            <person name="Carapelli A."/>
            <person name="Frati F."/>
            <person name="Nardi F."/>
        </authorList>
    </citation>
    <scope>NUCLEOTIDE SEQUENCE [LARGE SCALE GENOMIC DNA]</scope>
    <source>
        <strain evidence="9">DMR45628</strain>
    </source>
</reference>
<feature type="domain" description="C2H2-type" evidence="8">
    <location>
        <begin position="746"/>
        <end position="774"/>
    </location>
</feature>
<protein>
    <submittedName>
        <fullName evidence="9">BED zinc finger</fullName>
    </submittedName>
</protein>
<feature type="domain" description="C2H2-type" evidence="8">
    <location>
        <begin position="553"/>
        <end position="581"/>
    </location>
</feature>
<feature type="domain" description="C2H2-type" evidence="8">
    <location>
        <begin position="1284"/>
        <end position="1311"/>
    </location>
</feature>
<keyword evidence="2" id="KW-0479">Metal-binding</keyword>
<evidence type="ECO:0000256" key="4">
    <source>
        <dbReference type="ARBA" id="ARBA00022771"/>
    </source>
</evidence>
<gene>
    <name evidence="9" type="ORF">QE152_g12716</name>
</gene>
<accession>A0AAW1LQP9</accession>
<feature type="domain" description="C2H2-type" evidence="8">
    <location>
        <begin position="1228"/>
        <end position="1255"/>
    </location>
</feature>
<comment type="caution">
    <text evidence="9">The sequence shown here is derived from an EMBL/GenBank/DDBJ whole genome shotgun (WGS) entry which is preliminary data.</text>
</comment>
<evidence type="ECO:0000256" key="7">
    <source>
        <dbReference type="PROSITE-ProRule" id="PRU00042"/>
    </source>
</evidence>
<feature type="domain" description="C2H2-type" evidence="8">
    <location>
        <begin position="1061"/>
        <end position="1088"/>
    </location>
</feature>
<feature type="domain" description="C2H2-type" evidence="8">
    <location>
        <begin position="364"/>
        <end position="392"/>
    </location>
</feature>
<feature type="domain" description="C2H2-type" evidence="8">
    <location>
        <begin position="1507"/>
        <end position="1534"/>
    </location>
</feature>
<sequence>MGGLSFSILQRRLQQRTPFKAEANAKNSDPTCDICNKSFKKKCYLASHKKVVHENRSDFVCGLCNRLFLTKATLEMHETTHTKNYRFKCDSCDKGYYRVVHKEEFKQLLPAFEVLRSDKEDRQIVTKGVSCDICGKTYSSKRSLWGHMKFIHKKKGKQIVSDPTKLVKGKVPCDICGKIYSGQLSLKKHIRDIHEKRINSKGACDICNKSFRNPTYLAAHKKVVHENRSDFICGTCGKLCLTKATLEHHETTHTKDYRIRCDSCGKGCYSFAELEHHRAIKHKGEHLVCEECGKQFIDKSYYKRHVMTHKPEYIQKMLTCQICNKSMTYRGYKVHMKKHNIKDIANETDPTKNSHQMESNRGRFACNICSKRYRVMGCLKNHIREVHEKGKVPGATCDICNRSFKNKSYVVSHKKVVHENRSDFVCEVCNRLFLTRATLEKHEMSHTKNYKFKCDSCDKGYYRRAELEHHQNVQHKGEYLICDVCGKKFMDKNSYKGHLLTHKPEHIERTVTCEVCNKVLAFVEQRIRKVTTDSNKTEQMKNSHQTKSNKEPVYCNICGKRYYVLGHLENHVREVHEKGKVPGARFIKVEGGVLQQFETKSASNLRYLTFIICRFIKVEGGEMLVTQNRRTQCSVCYLQFPTRYQMFKHKEIEHTDGTNTCEICNKNYLKKENLKKHIKEVHELGHVKQTCEICNKSFKSKRYLLAHKKVIHEGESDYVCSICGHLFINKPSLEKHTISHTKNYRYKCDSCDKGYYSQAELDHHKSVQHEGEYLICAECGKKFADKRYYKAHLLKHQPEHVQEKIPCEICNKILIGRETYRGHIKMHKREQHVANDLARESCIDEINKLVAQSPGQCVYCKKMIAATHNLRRHLLFAHYLKTDWSCDVCEKTFPTKIRLRNHKITAHVRNFPFKCDKCGRGYLTITTFREHVNIHHCGLTFTCAQCNKSYRCRQYYKKHVQKHLTTPTKEEYNNPYEGRICLEFTKIVLDEKLDEKKSHTRKGWHMCEACAKEVYITSSWADHLRLHIEHKSYFCKICPESFSSEESLKTHMEVHEKETVHKCMYCGEIFNQIDVLLVHIGYHLGKRPENSHVKEELITDDELTGTVPDQKTQCIYCHKILKYSYNLQRHLTSVHYKSANYACEICDRTFSTKAYLRKHKFTHLGNFPFRCDKCQKGYVNMTALKDHERVHHGGFRFKCATCNKSFRDRFYYNQHIRTHEPNFTRKNYTCGICSKILTHKNSYKVHMKIHTGRDQHMCEVCGKEVSTATSLADHMRVHTGEKPYTCEICGKGFSNKKLLKTHVVVHTKQKAHKCTICGKSFTQRSTLVVHTRDDSYFIEEIEDHRSFETCPKCLKDIDQERFKEHHTKCKYYICAFCEREFDTAMEVMKHVQEELYERNPYQCRICACTFRTMKDLIRHYEGSYFVCEYCGMVFPKGEYYGLHILTHRFRTTIQIEGEVCELCTILANNDRTNYKKIRGERFEGRCLICHGASAWDHIRLHSKEGTYVCEVCGQDCVTDDLLEVHKHFHTDDNTEHICKLCGKRFPSRNPLLIHTRFHTGKKPYHCGACQKKDDSYSDEDFEERDDSYSDEDFEEPRFFIECPKCLQDVDHNQLKEHNASCKHYICTPGRRSQSA</sequence>
<feature type="domain" description="C2H2-type" evidence="8">
    <location>
        <begin position="941"/>
        <end position="963"/>
    </location>
</feature>
<feature type="domain" description="C2H2-type" evidence="8">
    <location>
        <begin position="259"/>
        <end position="287"/>
    </location>
</feature>
<feature type="domain" description="C2H2-type" evidence="8">
    <location>
        <begin position="287"/>
        <end position="314"/>
    </location>
</feature>
<feature type="domain" description="C2H2-type" evidence="8">
    <location>
        <begin position="59"/>
        <end position="86"/>
    </location>
</feature>
<feature type="domain" description="C2H2-type" evidence="8">
    <location>
        <begin position="1256"/>
        <end position="1283"/>
    </location>
</feature>
<feature type="domain" description="C2H2-type" evidence="8">
    <location>
        <begin position="424"/>
        <end position="451"/>
    </location>
</feature>
<dbReference type="PANTHER" id="PTHR24376">
    <property type="entry name" value="ZINC FINGER PROTEIN"/>
    <property type="match status" value="1"/>
</dbReference>
<evidence type="ECO:0000313" key="10">
    <source>
        <dbReference type="Proteomes" id="UP001458880"/>
    </source>
</evidence>
<feature type="domain" description="C2H2-type" evidence="8">
    <location>
        <begin position="171"/>
        <end position="194"/>
    </location>
</feature>
<comment type="subcellular location">
    <subcellularLocation>
        <location evidence="1">Nucleus</location>
    </subcellularLocation>
</comment>
<dbReference type="FunFam" id="3.30.160.60:FF:000446">
    <property type="entry name" value="Zinc finger protein"/>
    <property type="match status" value="3"/>
</dbReference>
<feature type="domain" description="C2H2-type" evidence="8">
    <location>
        <begin position="1141"/>
        <end position="1168"/>
    </location>
</feature>
<feature type="domain" description="C2H2-type" evidence="8">
    <location>
        <begin position="659"/>
        <end position="682"/>
    </location>
</feature>
<feature type="domain" description="C2H2-type" evidence="8">
    <location>
        <begin position="1005"/>
        <end position="1032"/>
    </location>
</feature>
<evidence type="ECO:0000256" key="1">
    <source>
        <dbReference type="ARBA" id="ARBA00004123"/>
    </source>
</evidence>
<dbReference type="Pfam" id="PF12874">
    <property type="entry name" value="zf-met"/>
    <property type="match status" value="2"/>
</dbReference>
<evidence type="ECO:0000313" key="9">
    <source>
        <dbReference type="EMBL" id="KAK9736197.1"/>
    </source>
</evidence>
<feature type="domain" description="C2H2-type" evidence="8">
    <location>
        <begin position="913"/>
        <end position="935"/>
    </location>
</feature>
<dbReference type="GO" id="GO:0008270">
    <property type="term" value="F:zinc ion binding"/>
    <property type="evidence" value="ECO:0007669"/>
    <property type="project" value="UniProtKB-KW"/>
</dbReference>
<dbReference type="Pfam" id="PF00096">
    <property type="entry name" value="zf-C2H2"/>
    <property type="match status" value="16"/>
</dbReference>
<dbReference type="Proteomes" id="UP001458880">
    <property type="component" value="Unassembled WGS sequence"/>
</dbReference>
<feature type="domain" description="C2H2-type" evidence="8">
    <location>
        <begin position="231"/>
        <end position="258"/>
    </location>
</feature>
<feature type="domain" description="C2H2-type" evidence="8">
    <location>
        <begin position="30"/>
        <end position="58"/>
    </location>
</feature>
<dbReference type="GO" id="GO:0001228">
    <property type="term" value="F:DNA-binding transcription activator activity, RNA polymerase II-specific"/>
    <property type="evidence" value="ECO:0007669"/>
    <property type="project" value="TreeGrafter"/>
</dbReference>
<evidence type="ECO:0000256" key="5">
    <source>
        <dbReference type="ARBA" id="ARBA00022833"/>
    </source>
</evidence>
<keyword evidence="5" id="KW-0862">Zinc</keyword>
<keyword evidence="6" id="KW-0539">Nucleus</keyword>
<feature type="domain" description="C2H2-type" evidence="8">
    <location>
        <begin position="480"/>
        <end position="507"/>
    </location>
</feature>
<dbReference type="SMART" id="SM00614">
    <property type="entry name" value="ZnF_BED"/>
    <property type="match status" value="3"/>
</dbReference>
<feature type="domain" description="C2H2-type" evidence="8">
    <location>
        <begin position="1312"/>
        <end position="1341"/>
    </location>
</feature>
<feature type="domain" description="C2H2-type" evidence="8">
    <location>
        <begin position="718"/>
        <end position="745"/>
    </location>
</feature>
<dbReference type="InterPro" id="IPR003656">
    <property type="entry name" value="Znf_BED"/>
</dbReference>
<dbReference type="FunFam" id="3.30.160.60:FF:000912">
    <property type="entry name" value="Zinc finger protein 660"/>
    <property type="match status" value="1"/>
</dbReference>
<feature type="domain" description="C2H2-type" evidence="8">
    <location>
        <begin position="202"/>
        <end position="230"/>
    </location>
</feature>
<dbReference type="SUPFAM" id="SSF57667">
    <property type="entry name" value="beta-beta-alpha zinc fingers"/>
    <property type="match status" value="23"/>
</dbReference>
<dbReference type="Gene3D" id="3.30.160.60">
    <property type="entry name" value="Classic Zinc Finger"/>
    <property type="match status" value="24"/>
</dbReference>
<dbReference type="EMBL" id="JASPKY010000117">
    <property type="protein sequence ID" value="KAK9736197.1"/>
    <property type="molecule type" value="Genomic_DNA"/>
</dbReference>
<dbReference type="GO" id="GO:0005634">
    <property type="term" value="C:nucleus"/>
    <property type="evidence" value="ECO:0007669"/>
    <property type="project" value="UniProtKB-SubCell"/>
</dbReference>
<dbReference type="Pfam" id="PF02892">
    <property type="entry name" value="zf-BED"/>
    <property type="match status" value="1"/>
</dbReference>
<dbReference type="InterPro" id="IPR013087">
    <property type="entry name" value="Znf_C2H2_type"/>
</dbReference>
<evidence type="ECO:0000256" key="3">
    <source>
        <dbReference type="ARBA" id="ARBA00022737"/>
    </source>
</evidence>
<feature type="domain" description="C2H2-type" evidence="8">
    <location>
        <begin position="884"/>
        <end position="912"/>
    </location>
</feature>
<feature type="domain" description="C2H2-type" evidence="8">
    <location>
        <begin position="1197"/>
        <end position="1219"/>
    </location>
</feature>
<dbReference type="PROSITE" id="PS50157">
    <property type="entry name" value="ZINC_FINGER_C2H2_2"/>
    <property type="match status" value="34"/>
</dbReference>
<feature type="domain" description="C2H2-type" evidence="8">
    <location>
        <begin position="395"/>
        <end position="423"/>
    </location>
</feature>
<proteinExistence type="predicted"/>
<dbReference type="PANTHER" id="PTHR24376:SF216">
    <property type="entry name" value="ZINC FINGER PROTEIN 420-LIKE"/>
    <property type="match status" value="1"/>
</dbReference>
<name>A0AAW1LQP9_POPJA</name>
<feature type="domain" description="C2H2-type" evidence="8">
    <location>
        <begin position="1033"/>
        <end position="1060"/>
    </location>
</feature>
<feature type="domain" description="C2H2-type" evidence="8">
    <location>
        <begin position="452"/>
        <end position="480"/>
    </location>
</feature>
<feature type="domain" description="C2H2-type" evidence="8">
    <location>
        <begin position="774"/>
        <end position="801"/>
    </location>
</feature>
<keyword evidence="3" id="KW-0677">Repeat</keyword>